<dbReference type="GO" id="GO:0070628">
    <property type="term" value="F:proteasome binding"/>
    <property type="evidence" value="ECO:0007669"/>
    <property type="project" value="InterPro"/>
</dbReference>
<evidence type="ECO:0000313" key="3">
    <source>
        <dbReference type="Proteomes" id="UP000663844"/>
    </source>
</evidence>
<sequence>GLFSSVAWNNIGYIDWEPWLPKIFTRILRGFSVPIGKMQMPSLQDNYSVPDLTKWIVSMMGNGSSCLQYLQDLFITIKSFYHPSNTGGFQQDLVKFVSKLAEYFVTRVYL</sequence>
<feature type="non-terminal residue" evidence="2">
    <location>
        <position position="1"/>
    </location>
</feature>
<dbReference type="PANTHER" id="PTHR32170:SF3">
    <property type="entry name" value="PROTEASOME ACTIVATOR COMPLEX SUBUNIT 4"/>
    <property type="match status" value="1"/>
</dbReference>
<evidence type="ECO:0000259" key="1">
    <source>
        <dbReference type="Pfam" id="PF16507"/>
    </source>
</evidence>
<name>A0A820NPJ9_9BILA</name>
<dbReference type="AlphaFoldDB" id="A0A820NPJ9"/>
<dbReference type="GO" id="GO:0005634">
    <property type="term" value="C:nucleus"/>
    <property type="evidence" value="ECO:0007669"/>
    <property type="project" value="TreeGrafter"/>
</dbReference>
<dbReference type="GO" id="GO:0005829">
    <property type="term" value="C:cytosol"/>
    <property type="evidence" value="ECO:0007669"/>
    <property type="project" value="TreeGrafter"/>
</dbReference>
<dbReference type="GO" id="GO:0016504">
    <property type="term" value="F:peptidase activator activity"/>
    <property type="evidence" value="ECO:0007669"/>
    <property type="project" value="InterPro"/>
</dbReference>
<comment type="caution">
    <text evidence="2">The sequence shown here is derived from an EMBL/GenBank/DDBJ whole genome shotgun (WGS) entry which is preliminary data.</text>
</comment>
<evidence type="ECO:0000313" key="2">
    <source>
        <dbReference type="EMBL" id="CAF4391229.1"/>
    </source>
</evidence>
<accession>A0A820NPJ9</accession>
<organism evidence="2 3">
    <name type="scientific">Adineta steineri</name>
    <dbReference type="NCBI Taxonomy" id="433720"/>
    <lineage>
        <taxon>Eukaryota</taxon>
        <taxon>Metazoa</taxon>
        <taxon>Spiralia</taxon>
        <taxon>Gnathifera</taxon>
        <taxon>Rotifera</taxon>
        <taxon>Eurotatoria</taxon>
        <taxon>Bdelloidea</taxon>
        <taxon>Adinetida</taxon>
        <taxon>Adinetidae</taxon>
        <taxon>Adineta</taxon>
    </lineage>
</organism>
<protein>
    <recommendedName>
        <fullName evidence="1">Proteasome activator Blm10 middle HEAT repeats region domain-containing protein</fullName>
    </recommendedName>
</protein>
<feature type="domain" description="Proteasome activator Blm10 middle HEAT repeats region" evidence="1">
    <location>
        <begin position="70"/>
        <end position="108"/>
    </location>
</feature>
<gene>
    <name evidence="2" type="ORF">OXD698_LOCUS50916</name>
</gene>
<dbReference type="InterPro" id="IPR032430">
    <property type="entry name" value="Blm10_mid"/>
</dbReference>
<dbReference type="PANTHER" id="PTHR32170">
    <property type="entry name" value="PROTEASOME ACTIVATOR COMPLEX SUBUNIT 4"/>
    <property type="match status" value="1"/>
</dbReference>
<dbReference type="InterPro" id="IPR035309">
    <property type="entry name" value="PSME4"/>
</dbReference>
<proteinExistence type="predicted"/>
<reference evidence="2" key="1">
    <citation type="submission" date="2021-02" db="EMBL/GenBank/DDBJ databases">
        <authorList>
            <person name="Nowell W R."/>
        </authorList>
    </citation>
    <scope>NUCLEOTIDE SEQUENCE</scope>
</reference>
<dbReference type="GO" id="GO:0010499">
    <property type="term" value="P:proteasomal ubiquitin-independent protein catabolic process"/>
    <property type="evidence" value="ECO:0007669"/>
    <property type="project" value="TreeGrafter"/>
</dbReference>
<dbReference type="Pfam" id="PF16507">
    <property type="entry name" value="HEAT_PSME4_mid"/>
    <property type="match status" value="1"/>
</dbReference>
<dbReference type="Proteomes" id="UP000663844">
    <property type="component" value="Unassembled WGS sequence"/>
</dbReference>
<dbReference type="EMBL" id="CAJOAZ010025211">
    <property type="protein sequence ID" value="CAF4391229.1"/>
    <property type="molecule type" value="Genomic_DNA"/>
</dbReference>